<accession>A0ABR4DMZ2</accession>
<keyword evidence="3" id="KW-1185">Reference proteome</keyword>
<proteinExistence type="predicted"/>
<dbReference type="PANTHER" id="PTHR12415">
    <property type="entry name" value="TYROSYL-DNA PHOSPHODIESTERASE 1"/>
    <property type="match status" value="1"/>
</dbReference>
<gene>
    <name evidence="2" type="ORF">VTJ83DRAFT_1079</name>
</gene>
<feature type="compositionally biased region" description="Low complexity" evidence="1">
    <location>
        <begin position="161"/>
        <end position="178"/>
    </location>
</feature>
<protein>
    <recommendedName>
        <fullName evidence="4">PLD phosphodiesterase domain-containing protein</fullName>
    </recommendedName>
</protein>
<dbReference type="RefSeq" id="XP_070870432.1">
    <property type="nucleotide sequence ID" value="XM_071007198.1"/>
</dbReference>
<feature type="compositionally biased region" description="Polar residues" evidence="1">
    <location>
        <begin position="179"/>
        <end position="197"/>
    </location>
</feature>
<sequence length="853" mass="91166">MLRFRCRPALSRIPIQLSQLGPFWSLQPFSVALSRDVPNHCQPCAFLGHQASFRHLTSLPASTNRRRRRGEMADHWAVAVNGDEDEEEALRIAIALSLGEDPGPRRMETGRGGAVGTGSGAGSGARREGGGGDVIDLTLDDEDESDAAGGGRAGGSDRDSNNNSSSSNSTNASLASSSRQQTGTAAMPSKTATSTPPGETGSLFAALGLDRKKMEEERLARLKKRKASELGSDVPSPSASAPPPPPAGPTQRPRRIDVNPWSSLSSSALDFPAGSPLEYKGPHRAPDPPPSVTSGDKVIYANLPYSRPPPPPGTADGRPKGRTLGSSSWTPASVPQRETPASRTGAGGRIPGAASAASPRTAATATAGGEGGGGSLLSSSSSSSSSSTRPLPFPRGVVKKTWAYGQPRRGDDIKIEEVLQRDRLQLAVLSSFQWDGEWLLSKIDISRTKLILVAYAAGEEQQEQMRANVPGERIRFCFPPMQKVGSMHSKLMLLKFDGYIRIVVPTGNLVSYDWGETGTMENLVFIIDLPKLQPGAEATHEQNMTPFAEELFYFLGEQGLDGGLIASLRHYDFLETSRYRFVHTIPGFHASEDAWKRTGYCGLGRAVNSLGLGTPDPIELDIVCASLGNLKYDFMAAMYYACQGDSGLKEYDLRTSKGQQQALREATAAVKAHTRIFFPSIETVRASRGGKDGAGTICFQSRWWEASTFPRELLRDCENVRPGVLMHSKMIFVRPHNAVGGSGSSASRSFAYVGSANLSESAWGRLVKDGRSGRPKMMCRNWECGVLVPANERAPAGDVKSDAAARGGGSSPNSLQAVFNGVVPVPMEWPGREYVTEGGGAGSVVAMTPWLFS</sequence>
<feature type="region of interest" description="Disordered" evidence="1">
    <location>
        <begin position="100"/>
        <end position="392"/>
    </location>
</feature>
<feature type="compositionally biased region" description="Low complexity" evidence="1">
    <location>
        <begin position="376"/>
        <end position="390"/>
    </location>
</feature>
<comment type="caution">
    <text evidence="2">The sequence shown here is derived from an EMBL/GenBank/DDBJ whole genome shotgun (WGS) entry which is preliminary data.</text>
</comment>
<reference evidence="2 3" key="1">
    <citation type="journal article" date="2024" name="Commun. Biol.">
        <title>Comparative genomic analysis of thermophilic fungi reveals convergent evolutionary adaptations and gene losses.</title>
        <authorList>
            <person name="Steindorff A.S."/>
            <person name="Aguilar-Pontes M.V."/>
            <person name="Robinson A.J."/>
            <person name="Andreopoulos B."/>
            <person name="LaButti K."/>
            <person name="Kuo A."/>
            <person name="Mondo S."/>
            <person name="Riley R."/>
            <person name="Otillar R."/>
            <person name="Haridas S."/>
            <person name="Lipzen A."/>
            <person name="Grimwood J."/>
            <person name="Schmutz J."/>
            <person name="Clum A."/>
            <person name="Reid I.D."/>
            <person name="Moisan M.C."/>
            <person name="Butler G."/>
            <person name="Nguyen T.T.M."/>
            <person name="Dewar K."/>
            <person name="Conant G."/>
            <person name="Drula E."/>
            <person name="Henrissat B."/>
            <person name="Hansel C."/>
            <person name="Singer S."/>
            <person name="Hutchinson M.I."/>
            <person name="de Vries R.P."/>
            <person name="Natvig D.O."/>
            <person name="Powell A.J."/>
            <person name="Tsang A."/>
            <person name="Grigoriev I.V."/>
        </authorList>
    </citation>
    <scope>NUCLEOTIDE SEQUENCE [LARGE SCALE GENOMIC DNA]</scope>
    <source>
        <strain evidence="2 3">ATCC 22073</strain>
    </source>
</reference>
<dbReference type="CDD" id="cd09122">
    <property type="entry name" value="PLDc_Tdp1_1"/>
    <property type="match status" value="1"/>
</dbReference>
<feature type="compositionally biased region" description="Polar residues" evidence="1">
    <location>
        <begin position="324"/>
        <end position="333"/>
    </location>
</feature>
<organism evidence="2 3">
    <name type="scientific">Remersonia thermophila</name>
    <dbReference type="NCBI Taxonomy" id="72144"/>
    <lineage>
        <taxon>Eukaryota</taxon>
        <taxon>Fungi</taxon>
        <taxon>Dikarya</taxon>
        <taxon>Ascomycota</taxon>
        <taxon>Pezizomycotina</taxon>
        <taxon>Sordariomycetes</taxon>
        <taxon>Sordariomycetidae</taxon>
        <taxon>Sordariales</taxon>
        <taxon>Sordariales incertae sedis</taxon>
        <taxon>Remersonia</taxon>
    </lineage>
</organism>
<dbReference type="SUPFAM" id="SSF56024">
    <property type="entry name" value="Phospholipase D/nuclease"/>
    <property type="match status" value="2"/>
</dbReference>
<dbReference type="Pfam" id="PF06087">
    <property type="entry name" value="Tyr-DNA_phospho"/>
    <property type="match status" value="1"/>
</dbReference>
<dbReference type="GeneID" id="98121842"/>
<dbReference type="InterPro" id="IPR010347">
    <property type="entry name" value="Tdp1"/>
</dbReference>
<dbReference type="EMBL" id="JAZGUE010000001">
    <property type="protein sequence ID" value="KAL2271708.1"/>
    <property type="molecule type" value="Genomic_DNA"/>
</dbReference>
<evidence type="ECO:0000313" key="3">
    <source>
        <dbReference type="Proteomes" id="UP001600064"/>
    </source>
</evidence>
<dbReference type="Gene3D" id="3.30.870.10">
    <property type="entry name" value="Endonuclease Chain A"/>
    <property type="match status" value="2"/>
</dbReference>
<name>A0ABR4DMZ2_9PEZI</name>
<feature type="compositionally biased region" description="Gly residues" evidence="1">
    <location>
        <begin position="110"/>
        <end position="123"/>
    </location>
</feature>
<evidence type="ECO:0000313" key="2">
    <source>
        <dbReference type="EMBL" id="KAL2271708.1"/>
    </source>
</evidence>
<feature type="compositionally biased region" description="Low complexity" evidence="1">
    <location>
        <begin position="351"/>
        <end position="367"/>
    </location>
</feature>
<dbReference type="PANTHER" id="PTHR12415:SF4">
    <property type="entry name" value="TYROSYL-DNA PHOSPHODIESTERASE DOMAIN-CONTAINING PROTEIN"/>
    <property type="match status" value="1"/>
</dbReference>
<feature type="compositionally biased region" description="Basic and acidic residues" evidence="1">
    <location>
        <begin position="209"/>
        <end position="220"/>
    </location>
</feature>
<evidence type="ECO:0000256" key="1">
    <source>
        <dbReference type="SAM" id="MobiDB-lite"/>
    </source>
</evidence>
<evidence type="ECO:0008006" key="4">
    <source>
        <dbReference type="Google" id="ProtNLM"/>
    </source>
</evidence>
<dbReference type="Proteomes" id="UP001600064">
    <property type="component" value="Unassembled WGS sequence"/>
</dbReference>